<dbReference type="InterPro" id="IPR018253">
    <property type="entry name" value="DnaJ_domain_CS"/>
</dbReference>
<feature type="transmembrane region" description="Helical" evidence="7">
    <location>
        <begin position="295"/>
        <end position="318"/>
    </location>
</feature>
<keyword evidence="7" id="KW-1133">Transmembrane helix</keyword>
<dbReference type="Pfam" id="PF10269">
    <property type="entry name" value="Tmemb_185A"/>
    <property type="match status" value="1"/>
</dbReference>
<evidence type="ECO:0000256" key="3">
    <source>
        <dbReference type="ARBA" id="ARBA00023139"/>
    </source>
</evidence>
<evidence type="ECO:0000256" key="5">
    <source>
        <dbReference type="ARBA" id="ARBA00023288"/>
    </source>
</evidence>
<dbReference type="CDD" id="cd06257">
    <property type="entry name" value="DnaJ"/>
    <property type="match status" value="1"/>
</dbReference>
<dbReference type="PROSITE" id="PS50076">
    <property type="entry name" value="DNAJ_2"/>
    <property type="match status" value="1"/>
</dbReference>
<gene>
    <name evidence="10" type="primary">Aste57867_11606</name>
    <name evidence="9" type="ORF">As57867_011563</name>
    <name evidence="10" type="ORF">ASTE57867_11606</name>
</gene>
<feature type="transmembrane region" description="Helical" evidence="7">
    <location>
        <begin position="262"/>
        <end position="283"/>
    </location>
</feature>
<dbReference type="OrthoDB" id="10250354at2759"/>
<keyword evidence="5" id="KW-0449">Lipoprotein</keyword>
<dbReference type="PANTHER" id="PTHR44027:SF7">
    <property type="entry name" value="DNAJ HOMOLOG SUBFAMILY C MEMBER 5 HOMOLOG"/>
    <property type="match status" value="1"/>
</dbReference>
<dbReference type="SUPFAM" id="SSF46565">
    <property type="entry name" value="Chaperone J-domain"/>
    <property type="match status" value="1"/>
</dbReference>
<dbReference type="SMART" id="SM00271">
    <property type="entry name" value="DnaJ"/>
    <property type="match status" value="1"/>
</dbReference>
<feature type="transmembrane region" description="Helical" evidence="7">
    <location>
        <begin position="392"/>
        <end position="418"/>
    </location>
</feature>
<evidence type="ECO:0000256" key="1">
    <source>
        <dbReference type="ARBA" id="ARBA00004635"/>
    </source>
</evidence>
<organism evidence="10 11">
    <name type="scientific">Aphanomyces stellatus</name>
    <dbReference type="NCBI Taxonomy" id="120398"/>
    <lineage>
        <taxon>Eukaryota</taxon>
        <taxon>Sar</taxon>
        <taxon>Stramenopiles</taxon>
        <taxon>Oomycota</taxon>
        <taxon>Saprolegniomycetes</taxon>
        <taxon>Saprolegniales</taxon>
        <taxon>Verrucalvaceae</taxon>
        <taxon>Aphanomyces</taxon>
    </lineage>
</organism>
<comment type="subcellular location">
    <subcellularLocation>
        <location evidence="1">Membrane</location>
        <topology evidence="1">Lipid-anchor</topology>
    </subcellularLocation>
</comment>
<dbReference type="AlphaFoldDB" id="A0A485KVB7"/>
<dbReference type="GO" id="GO:0016020">
    <property type="term" value="C:membrane"/>
    <property type="evidence" value="ECO:0007669"/>
    <property type="project" value="UniProtKB-SubCell"/>
</dbReference>
<feature type="transmembrane region" description="Helical" evidence="7">
    <location>
        <begin position="181"/>
        <end position="201"/>
    </location>
</feature>
<evidence type="ECO:0000313" key="10">
    <source>
        <dbReference type="EMBL" id="VFT88464.1"/>
    </source>
</evidence>
<evidence type="ECO:0000256" key="2">
    <source>
        <dbReference type="ARBA" id="ARBA00023136"/>
    </source>
</evidence>
<feature type="region of interest" description="Disordered" evidence="6">
    <location>
        <begin position="328"/>
        <end position="350"/>
    </location>
</feature>
<dbReference type="PANTHER" id="PTHR44027">
    <property type="entry name" value="DNAJ HOMOLOG SUBFAMILY C MEMBER 5 HOMOLOG"/>
    <property type="match status" value="1"/>
</dbReference>
<dbReference type="InterPro" id="IPR051434">
    <property type="entry name" value="DnaJ_C_subfamily_member5"/>
</dbReference>
<dbReference type="PRINTS" id="PR00625">
    <property type="entry name" value="JDOMAIN"/>
</dbReference>
<dbReference type="InterPro" id="IPR001623">
    <property type="entry name" value="DnaJ_domain"/>
</dbReference>
<evidence type="ECO:0000256" key="7">
    <source>
        <dbReference type="SAM" id="Phobius"/>
    </source>
</evidence>
<keyword evidence="4" id="KW-0143">Chaperone</keyword>
<dbReference type="EMBL" id="VJMH01005295">
    <property type="protein sequence ID" value="KAF0697720.1"/>
    <property type="molecule type" value="Genomic_DNA"/>
</dbReference>
<feature type="transmembrane region" description="Helical" evidence="7">
    <location>
        <begin position="356"/>
        <end position="380"/>
    </location>
</feature>
<feature type="domain" description="J" evidence="8">
    <location>
        <begin position="6"/>
        <end position="71"/>
    </location>
</feature>
<feature type="transmembrane region" description="Helical" evidence="7">
    <location>
        <begin position="138"/>
        <end position="160"/>
    </location>
</feature>
<reference evidence="10 11" key="1">
    <citation type="submission" date="2019-03" db="EMBL/GenBank/DDBJ databases">
        <authorList>
            <person name="Gaulin E."/>
            <person name="Dumas B."/>
        </authorList>
    </citation>
    <scope>NUCLEOTIDE SEQUENCE [LARGE SCALE GENOMIC DNA]</scope>
    <source>
        <strain evidence="10">CBS 568.67</strain>
    </source>
</reference>
<keyword evidence="2 7" id="KW-0472">Membrane</keyword>
<evidence type="ECO:0000259" key="8">
    <source>
        <dbReference type="PROSITE" id="PS50076"/>
    </source>
</evidence>
<keyword evidence="3" id="KW-0564">Palmitate</keyword>
<dbReference type="InterPro" id="IPR019396">
    <property type="entry name" value="TM_Fragile-X-F-assoc"/>
</dbReference>
<dbReference type="Gene3D" id="1.10.287.110">
    <property type="entry name" value="DnaJ domain"/>
    <property type="match status" value="1"/>
</dbReference>
<dbReference type="InterPro" id="IPR036869">
    <property type="entry name" value="J_dom_sf"/>
</dbReference>
<feature type="transmembrane region" description="Helical" evidence="7">
    <location>
        <begin position="106"/>
        <end position="126"/>
    </location>
</feature>
<dbReference type="PROSITE" id="PS00636">
    <property type="entry name" value="DNAJ_1"/>
    <property type="match status" value="1"/>
</dbReference>
<evidence type="ECO:0000313" key="9">
    <source>
        <dbReference type="EMBL" id="KAF0697720.1"/>
    </source>
</evidence>
<feature type="transmembrane region" description="Helical" evidence="7">
    <location>
        <begin position="221"/>
        <end position="241"/>
    </location>
</feature>
<evidence type="ECO:0000313" key="11">
    <source>
        <dbReference type="Proteomes" id="UP000332933"/>
    </source>
</evidence>
<name>A0A485KVB7_9STRA</name>
<dbReference type="EMBL" id="CAADRA010005316">
    <property type="protein sequence ID" value="VFT88464.1"/>
    <property type="molecule type" value="Genomic_DNA"/>
</dbReference>
<dbReference type="GO" id="GO:0005737">
    <property type="term" value="C:cytoplasm"/>
    <property type="evidence" value="ECO:0007669"/>
    <property type="project" value="UniProtKB-ARBA"/>
</dbReference>
<keyword evidence="11" id="KW-1185">Reference proteome</keyword>
<dbReference type="Pfam" id="PF00226">
    <property type="entry name" value="DnaJ"/>
    <property type="match status" value="1"/>
</dbReference>
<accession>A0A485KVB7</accession>
<proteinExistence type="predicted"/>
<keyword evidence="7" id="KW-0812">Transmembrane</keyword>
<dbReference type="Proteomes" id="UP000332933">
    <property type="component" value="Unassembled WGS sequence"/>
</dbReference>
<protein>
    <submittedName>
        <fullName evidence="10">Aste57867_11606 protein</fullName>
    </submittedName>
</protein>
<reference evidence="9" key="2">
    <citation type="submission" date="2019-06" db="EMBL/GenBank/DDBJ databases">
        <title>Genomics analysis of Aphanomyces spp. identifies a new class of oomycete effector associated with host adaptation.</title>
        <authorList>
            <person name="Gaulin E."/>
        </authorList>
    </citation>
    <scope>NUCLEOTIDE SEQUENCE</scope>
    <source>
        <strain evidence="9">CBS 578.67</strain>
    </source>
</reference>
<evidence type="ECO:0000256" key="4">
    <source>
        <dbReference type="ARBA" id="ARBA00023186"/>
    </source>
</evidence>
<sequence>MVKHTKLYDVMGVAPDVSPEDLKKAYRRKALQLHPDKRGNTPEAQEEFTVMKSAYDILSDPKQREIYDMMGEDGVKLVHQYGDLSPDELLMAMLNSLAQSGPLGKCIIFSFVAFFMGFFVLIPLLICLKVDQDIGWSWMTVFVPMWILDGLYLCCISCSFCEQDPDIHQDAQDRPSPWVRFLSKLVMLVKGLLFVGFQILIAMKLQGSIPNVDVPLVFLPYYVLEGFYLLEKIIAGVLSYSAFVRATADDPAAATGHSRTSLLLDIANSWVMSVLRLSFGLLLAHKLDKSLDVSWWIIFLPVWIYIFTLLVPHIQLYLRRQKNPTKKARTSSHASASGGEGQGDDGEDDDQTSPSLCGLICVALGIFVFMSPFFILAYRLESSDFSSFYVLLPWFIMVGLVLLPWVVMVFMGILSCLCGCCCGRPARKPSTDNDVDAAAPHSASPHTTV</sequence>
<evidence type="ECO:0000256" key="6">
    <source>
        <dbReference type="SAM" id="MobiDB-lite"/>
    </source>
</evidence>